<dbReference type="EMBL" id="CP002820">
    <property type="protein sequence ID" value="AEG71641.1"/>
    <property type="molecule type" value="Genomic_DNA"/>
</dbReference>
<keyword evidence="2 5" id="KW-1133">Transmembrane helix</keyword>
<dbReference type="PANTHER" id="PTHR23523">
    <property type="match status" value="1"/>
</dbReference>
<feature type="transmembrane region" description="Helical" evidence="5">
    <location>
        <begin position="152"/>
        <end position="171"/>
    </location>
</feature>
<evidence type="ECO:0000256" key="2">
    <source>
        <dbReference type="ARBA" id="ARBA00022989"/>
    </source>
</evidence>
<feature type="transmembrane region" description="Helical" evidence="5">
    <location>
        <begin position="306"/>
        <end position="326"/>
    </location>
</feature>
<evidence type="ECO:0000313" key="7">
    <source>
        <dbReference type="EMBL" id="AEG71641.1"/>
    </source>
</evidence>
<feature type="transmembrane region" description="Helical" evidence="5">
    <location>
        <begin position="507"/>
        <end position="527"/>
    </location>
</feature>
<dbReference type="InterPro" id="IPR011701">
    <property type="entry name" value="MFS"/>
</dbReference>
<accession>F6GAC6</accession>
<keyword evidence="3 5" id="KW-0472">Membrane</keyword>
<dbReference type="Proteomes" id="UP000007953">
    <property type="component" value="Plasmid megaplasmid"/>
</dbReference>
<dbReference type="Pfam" id="PF07690">
    <property type="entry name" value="MFS_1"/>
    <property type="match status" value="1"/>
</dbReference>
<dbReference type="KEGG" id="rsn:RSPO_m01004"/>
<organism evidence="7 8">
    <name type="scientific">Ralstonia solanacearum (strain Po82)</name>
    <dbReference type="NCBI Taxonomy" id="1031711"/>
    <lineage>
        <taxon>Bacteria</taxon>
        <taxon>Pseudomonadati</taxon>
        <taxon>Pseudomonadota</taxon>
        <taxon>Betaproteobacteria</taxon>
        <taxon>Burkholderiales</taxon>
        <taxon>Burkholderiaceae</taxon>
        <taxon>Ralstonia</taxon>
        <taxon>Ralstonia solanacearum species complex</taxon>
    </lineage>
</organism>
<feature type="transmembrane region" description="Helical" evidence="5">
    <location>
        <begin position="191"/>
        <end position="214"/>
    </location>
</feature>
<dbReference type="PATRIC" id="fig|1031711.3.peg.4205"/>
<protein>
    <submittedName>
        <fullName evidence="7">Transporter, MFS superfamily</fullName>
    </submittedName>
</protein>
<dbReference type="InterPro" id="IPR052524">
    <property type="entry name" value="MFS_Cyanate_Porter"/>
</dbReference>
<keyword evidence="1 5" id="KW-0812">Transmembrane</keyword>
<evidence type="ECO:0000256" key="5">
    <source>
        <dbReference type="SAM" id="Phobius"/>
    </source>
</evidence>
<dbReference type="CDD" id="cd17339">
    <property type="entry name" value="MFS_NIMT_CynX_like"/>
    <property type="match status" value="1"/>
</dbReference>
<feature type="transmembrane region" description="Helical" evidence="5">
    <location>
        <begin position="355"/>
        <end position="377"/>
    </location>
</feature>
<feature type="compositionally biased region" description="Polar residues" evidence="4">
    <location>
        <begin position="125"/>
        <end position="134"/>
    </location>
</feature>
<evidence type="ECO:0000256" key="4">
    <source>
        <dbReference type="SAM" id="MobiDB-lite"/>
    </source>
</evidence>
<feature type="transmembrane region" description="Helical" evidence="5">
    <location>
        <begin position="221"/>
        <end position="239"/>
    </location>
</feature>
<dbReference type="PROSITE" id="PS50850">
    <property type="entry name" value="MFS"/>
    <property type="match status" value="1"/>
</dbReference>
<name>F6GAC6_RALS8</name>
<sequence>MAGSRHRPRGGGGRHVAAGRRHARRGPVQGAGRRAGRAGLPWRRRRHRPASARARRAGRRPCRAVCGPDTPGAGPGGRARPSARRHPCSPGGPPARGAITIPATLRLRRCRRPGGARANIGGAATSATTMSRQPQPAAAPLHDTASRRSTGALVMLVAGLVLVGVNLRPALSSLSPVLKQVAAGTGLSGATAGLLTTLPVVCLGVFAPAAAVLARRFGAERTVGGLLIALAAGIALRSAGGIVPLFAGTLAAGACIGVTGILLPGIVKRDFGRQADLMTGVYTMALCLGAAVAAGASAPLSALLGGWQPALAFWALPALLAFAGWWPHMRHPHTGGAAARIERVALWRRPIAWQVMLYMGLQSSLAYCVFGWMPVILQDRGLSAVQSGMVVAVSVLVQLITALGGPFIARLGRDQRPTVLLMMLMTWAGLMGCLYAPVSTLWWWALLLGLGQGGNFSVALSLIVLRSADVRVAASLSAMTQGGGYTLAAAGPYLMGVLHDLTGGWAVMGWLFSAIALGAVASGALAGRDRTLHAGA</sequence>
<proteinExistence type="predicted"/>
<feature type="transmembrane region" description="Helical" evidence="5">
    <location>
        <begin position="279"/>
        <end position="300"/>
    </location>
</feature>
<feature type="transmembrane region" description="Helical" evidence="5">
    <location>
        <begin position="420"/>
        <end position="438"/>
    </location>
</feature>
<feature type="transmembrane region" description="Helical" evidence="5">
    <location>
        <begin position="444"/>
        <end position="465"/>
    </location>
</feature>
<feature type="transmembrane region" description="Helical" evidence="5">
    <location>
        <begin position="389"/>
        <end position="408"/>
    </location>
</feature>
<reference evidence="7 8" key="1">
    <citation type="journal article" date="2011" name="J. Bacteriol.">
        <title>Complete genome sequence of the plant pathogen Ralstonia solanacearum strain Po82.</title>
        <authorList>
            <person name="Xu J."/>
            <person name="Zheng H.J."/>
            <person name="Liu L."/>
            <person name="Pan Z.C."/>
            <person name="Prior P."/>
            <person name="Tang B."/>
            <person name="Xu J.S."/>
            <person name="Zhang H."/>
            <person name="Tian Q."/>
            <person name="Zhang L.Q."/>
            <person name="Feng J."/>
        </authorList>
    </citation>
    <scope>NUCLEOTIDE SEQUENCE [LARGE SCALE GENOMIC DNA]</scope>
    <source>
        <strain evidence="8">Po82</strain>
    </source>
</reference>
<dbReference type="GO" id="GO:0022857">
    <property type="term" value="F:transmembrane transporter activity"/>
    <property type="evidence" value="ECO:0007669"/>
    <property type="project" value="InterPro"/>
</dbReference>
<feature type="compositionally biased region" description="Low complexity" evidence="4">
    <location>
        <begin position="26"/>
        <end position="41"/>
    </location>
</feature>
<evidence type="ECO:0000259" key="6">
    <source>
        <dbReference type="PROSITE" id="PS50850"/>
    </source>
</evidence>
<feature type="domain" description="Major facilitator superfamily (MFS) profile" evidence="6">
    <location>
        <begin position="348"/>
        <end position="536"/>
    </location>
</feature>
<feature type="transmembrane region" description="Helical" evidence="5">
    <location>
        <begin position="472"/>
        <end position="495"/>
    </location>
</feature>
<dbReference type="PANTHER" id="PTHR23523:SF2">
    <property type="entry name" value="2-NITROIMIDAZOLE TRANSPORTER"/>
    <property type="match status" value="1"/>
</dbReference>
<dbReference type="Gene3D" id="1.20.1250.20">
    <property type="entry name" value="MFS general substrate transporter like domains"/>
    <property type="match status" value="1"/>
</dbReference>
<geneLocation type="plasmid" evidence="8"/>
<dbReference type="AlphaFoldDB" id="F6GAC6"/>
<dbReference type="InterPro" id="IPR036259">
    <property type="entry name" value="MFS_trans_sf"/>
</dbReference>
<dbReference type="HOGENOM" id="CLU_038046_1_0_4"/>
<evidence type="ECO:0000256" key="1">
    <source>
        <dbReference type="ARBA" id="ARBA00022692"/>
    </source>
</evidence>
<feature type="compositionally biased region" description="Basic residues" evidence="4">
    <location>
        <begin position="42"/>
        <end position="62"/>
    </location>
</feature>
<dbReference type="InterPro" id="IPR020846">
    <property type="entry name" value="MFS_dom"/>
</dbReference>
<keyword evidence="7" id="KW-0614">Plasmid</keyword>
<feature type="region of interest" description="Disordered" evidence="4">
    <location>
        <begin position="1"/>
        <end position="98"/>
    </location>
</feature>
<evidence type="ECO:0000256" key="3">
    <source>
        <dbReference type="ARBA" id="ARBA00023136"/>
    </source>
</evidence>
<gene>
    <name evidence="7" type="primary">cynX</name>
    <name evidence="7" type="ordered locus">RSPO_m01004</name>
</gene>
<dbReference type="SUPFAM" id="SSF103473">
    <property type="entry name" value="MFS general substrate transporter"/>
    <property type="match status" value="1"/>
</dbReference>
<feature type="region of interest" description="Disordered" evidence="4">
    <location>
        <begin position="117"/>
        <end position="138"/>
    </location>
</feature>
<feature type="transmembrane region" description="Helical" evidence="5">
    <location>
        <begin position="245"/>
        <end position="267"/>
    </location>
</feature>
<evidence type="ECO:0000313" key="8">
    <source>
        <dbReference type="Proteomes" id="UP000007953"/>
    </source>
</evidence>